<dbReference type="HOGENOM" id="CLU_2446968_0_0_1"/>
<proteinExistence type="predicted"/>
<evidence type="ECO:0000256" key="1">
    <source>
        <dbReference type="SAM" id="MobiDB-lite"/>
    </source>
</evidence>
<keyword evidence="4" id="KW-1185">Reference proteome</keyword>
<evidence type="ECO:0000313" key="2">
    <source>
        <dbReference type="EMBL" id="EEC13975.1"/>
    </source>
</evidence>
<reference evidence="2 4" key="1">
    <citation type="submission" date="2008-03" db="EMBL/GenBank/DDBJ databases">
        <title>Annotation of Ixodes scapularis.</title>
        <authorList>
            <consortium name="Ixodes scapularis Genome Project Consortium"/>
            <person name="Caler E."/>
            <person name="Hannick L.I."/>
            <person name="Bidwell S."/>
            <person name="Joardar V."/>
            <person name="Thiagarajan M."/>
            <person name="Amedeo P."/>
            <person name="Galinsky K.J."/>
            <person name="Schobel S."/>
            <person name="Inman J."/>
            <person name="Hostetler J."/>
            <person name="Miller J."/>
            <person name="Hammond M."/>
            <person name="Megy K."/>
            <person name="Lawson D."/>
            <person name="Kodira C."/>
            <person name="Sutton G."/>
            <person name="Meyer J."/>
            <person name="Hill C.A."/>
            <person name="Birren B."/>
            <person name="Nene V."/>
            <person name="Collins F."/>
            <person name="Alarcon-Chaidez F."/>
            <person name="Wikel S."/>
            <person name="Strausberg R."/>
        </authorList>
    </citation>
    <scope>NUCLEOTIDE SEQUENCE [LARGE SCALE GENOMIC DNA]</scope>
    <source>
        <strain evidence="4">Wikel</strain>
        <strain evidence="2">Wikel colony</strain>
    </source>
</reference>
<organism>
    <name type="scientific">Ixodes scapularis</name>
    <name type="common">Black-legged tick</name>
    <name type="synonym">Deer tick</name>
    <dbReference type="NCBI Taxonomy" id="6945"/>
    <lineage>
        <taxon>Eukaryota</taxon>
        <taxon>Metazoa</taxon>
        <taxon>Ecdysozoa</taxon>
        <taxon>Arthropoda</taxon>
        <taxon>Chelicerata</taxon>
        <taxon>Arachnida</taxon>
        <taxon>Acari</taxon>
        <taxon>Parasitiformes</taxon>
        <taxon>Ixodida</taxon>
        <taxon>Ixodoidea</taxon>
        <taxon>Ixodidae</taxon>
        <taxon>Ixodinae</taxon>
        <taxon>Ixodes</taxon>
    </lineage>
</organism>
<sequence>SCGAQQGVRHEEGRRRLRGGLHQVVLRQQTQQVPTLRLWGLRRQRQPVRHRGQVPGAVRPFPEGELGTRATAEQATLTATAVLGRCDSLK</sequence>
<protein>
    <submittedName>
        <fullName evidence="2 3">Uncharacterized protein</fullName>
    </submittedName>
</protein>
<dbReference type="Proteomes" id="UP000001555">
    <property type="component" value="Unassembled WGS sequence"/>
</dbReference>
<dbReference type="EnsemblMetazoa" id="ISCW010650-RA">
    <property type="protein sequence ID" value="ISCW010650-PA"/>
    <property type="gene ID" value="ISCW010650"/>
</dbReference>
<dbReference type="InParanoid" id="B7Q553"/>
<dbReference type="EMBL" id="ABJB010458553">
    <property type="status" value="NOT_ANNOTATED_CDS"/>
    <property type="molecule type" value="Genomic_DNA"/>
</dbReference>
<dbReference type="OrthoDB" id="4473401at2759"/>
<dbReference type="KEGG" id="isc:8036054"/>
<name>B7Q553_IXOSC</name>
<dbReference type="EMBL" id="ABJB010755495">
    <property type="status" value="NOT_ANNOTATED_CDS"/>
    <property type="molecule type" value="Genomic_DNA"/>
</dbReference>
<dbReference type="PaxDb" id="6945-B7Q553"/>
<feature type="non-terminal residue" evidence="2">
    <location>
        <position position="1"/>
    </location>
</feature>
<reference evidence="3" key="2">
    <citation type="submission" date="2020-05" db="UniProtKB">
        <authorList>
            <consortium name="EnsemblMetazoa"/>
        </authorList>
    </citation>
    <scope>IDENTIFICATION</scope>
    <source>
        <strain evidence="3">wikel</strain>
    </source>
</reference>
<dbReference type="EMBL" id="DS859617">
    <property type="protein sequence ID" value="EEC13975.1"/>
    <property type="molecule type" value="Genomic_DNA"/>
</dbReference>
<dbReference type="AlphaFoldDB" id="B7Q553"/>
<evidence type="ECO:0000313" key="4">
    <source>
        <dbReference type="Proteomes" id="UP000001555"/>
    </source>
</evidence>
<feature type="region of interest" description="Disordered" evidence="1">
    <location>
        <begin position="46"/>
        <end position="66"/>
    </location>
</feature>
<accession>B7Q553</accession>
<dbReference type="VEuPathDB" id="VectorBase:ISCW010650"/>
<dbReference type="VEuPathDB" id="VectorBase:ISCI010650"/>
<dbReference type="EMBL" id="ABJB010300789">
    <property type="status" value="NOT_ANNOTATED_CDS"/>
    <property type="molecule type" value="Genomic_DNA"/>
</dbReference>
<gene>
    <name evidence="3" type="primary">8036054</name>
    <name evidence="2" type="ORF">IscW_ISCW010650</name>
</gene>
<evidence type="ECO:0000313" key="3">
    <source>
        <dbReference type="EnsemblMetazoa" id="ISCW010650-PA"/>
    </source>
</evidence>
<dbReference type="EMBL" id="ABJB010684973">
    <property type="status" value="NOT_ANNOTATED_CDS"/>
    <property type="molecule type" value="Genomic_DNA"/>
</dbReference>
<dbReference type="EMBL" id="ABJB010873634">
    <property type="status" value="NOT_ANNOTATED_CDS"/>
    <property type="molecule type" value="Genomic_DNA"/>
</dbReference>